<dbReference type="AlphaFoldDB" id="A0AAF0PR65"/>
<feature type="compositionally biased region" description="Basic and acidic residues" evidence="1">
    <location>
        <begin position="19"/>
        <end position="32"/>
    </location>
</feature>
<dbReference type="PANTHER" id="PTHR33437:SF4">
    <property type="entry name" value="RETROTRANSPOSON GAG PROTEIN"/>
    <property type="match status" value="1"/>
</dbReference>
<feature type="region of interest" description="Disordered" evidence="1">
    <location>
        <begin position="1"/>
        <end position="36"/>
    </location>
</feature>
<evidence type="ECO:0000313" key="3">
    <source>
        <dbReference type="Proteomes" id="UP001234989"/>
    </source>
</evidence>
<evidence type="ECO:0000256" key="1">
    <source>
        <dbReference type="SAM" id="MobiDB-lite"/>
    </source>
</evidence>
<accession>A0AAF0PR65</accession>
<gene>
    <name evidence="2" type="ORF">MTR67_001775</name>
</gene>
<organism evidence="2 3">
    <name type="scientific">Solanum verrucosum</name>
    <dbReference type="NCBI Taxonomy" id="315347"/>
    <lineage>
        <taxon>Eukaryota</taxon>
        <taxon>Viridiplantae</taxon>
        <taxon>Streptophyta</taxon>
        <taxon>Embryophyta</taxon>
        <taxon>Tracheophyta</taxon>
        <taxon>Spermatophyta</taxon>
        <taxon>Magnoliopsida</taxon>
        <taxon>eudicotyledons</taxon>
        <taxon>Gunneridae</taxon>
        <taxon>Pentapetalae</taxon>
        <taxon>asterids</taxon>
        <taxon>lamiids</taxon>
        <taxon>Solanales</taxon>
        <taxon>Solanaceae</taxon>
        <taxon>Solanoideae</taxon>
        <taxon>Solaneae</taxon>
        <taxon>Solanum</taxon>
    </lineage>
</organism>
<reference evidence="2" key="1">
    <citation type="submission" date="2023-08" db="EMBL/GenBank/DDBJ databases">
        <title>A de novo genome assembly of Solanum verrucosum Schlechtendal, a Mexican diploid species geographically isolated from the other diploid A-genome species in potato relatives.</title>
        <authorList>
            <person name="Hosaka K."/>
        </authorList>
    </citation>
    <scope>NUCLEOTIDE SEQUENCE</scope>
    <source>
        <tissue evidence="2">Young leaves</tissue>
    </source>
</reference>
<dbReference type="PANTHER" id="PTHR33437">
    <property type="entry name" value="OS06G0361200 PROTEIN"/>
    <property type="match status" value="1"/>
</dbReference>
<evidence type="ECO:0000313" key="2">
    <source>
        <dbReference type="EMBL" id="WMV08390.1"/>
    </source>
</evidence>
<name>A0AAF0PR65_SOLVR</name>
<dbReference type="Proteomes" id="UP001234989">
    <property type="component" value="Chromosome 1"/>
</dbReference>
<sequence length="115" mass="12849">MMDEESIHALGKHPQVQETADHPSKQVEHAKEIQVSSEGTIPIDQIKEFIMGTIKDNYAVATKYSLTYAMPYTARIDNLKMSAGYQPSKFQQFHGKGNPKQHVAHFIETCNSAGT</sequence>
<evidence type="ECO:0008006" key="4">
    <source>
        <dbReference type="Google" id="ProtNLM"/>
    </source>
</evidence>
<dbReference type="EMBL" id="CP133612">
    <property type="protein sequence ID" value="WMV08390.1"/>
    <property type="molecule type" value="Genomic_DNA"/>
</dbReference>
<proteinExistence type="predicted"/>
<protein>
    <recommendedName>
        <fullName evidence="4">Ty3-gypsy retrotransposon protein</fullName>
    </recommendedName>
</protein>
<keyword evidence="3" id="KW-1185">Reference proteome</keyword>